<reference evidence="2" key="1">
    <citation type="submission" date="2016-04" db="EMBL/GenBank/DDBJ databases">
        <authorList>
            <person name="Shah S.A."/>
            <person name="Garrett R.A."/>
        </authorList>
    </citation>
    <scope>NUCLEOTIDE SEQUENCE [LARGE SCALE GENOMIC DNA]</scope>
    <source>
        <strain evidence="2">ATCC 35091 / DSM 1616 / JCM 8930 / NBRC 15331 / P1</strain>
    </source>
</reference>
<dbReference type="EMBL" id="LT549890">
    <property type="protein sequence ID" value="SAI84383.1"/>
    <property type="molecule type" value="Genomic_DNA"/>
</dbReference>
<protein>
    <recommendedName>
        <fullName evidence="3">Universal stress protein</fullName>
    </recommendedName>
</protein>
<evidence type="ECO:0008006" key="3">
    <source>
        <dbReference type="Google" id="ProtNLM"/>
    </source>
</evidence>
<dbReference type="OrthoDB" id="105697at2157"/>
<proteinExistence type="predicted"/>
<organism evidence="1 2">
    <name type="scientific">Saccharolobus solfataricus</name>
    <name type="common">Sulfolobus solfataricus</name>
    <dbReference type="NCBI Taxonomy" id="2287"/>
    <lineage>
        <taxon>Archaea</taxon>
        <taxon>Thermoproteota</taxon>
        <taxon>Thermoprotei</taxon>
        <taxon>Sulfolobales</taxon>
        <taxon>Sulfolobaceae</taxon>
        <taxon>Saccharolobus</taxon>
    </lineage>
</organism>
<evidence type="ECO:0000313" key="2">
    <source>
        <dbReference type="Proteomes" id="UP000076770"/>
    </source>
</evidence>
<name>A0A157SYY7_SACSO</name>
<gene>
    <name evidence="1" type="ORF">SSOP1_0829</name>
</gene>
<dbReference type="Proteomes" id="UP000076770">
    <property type="component" value="Chromosome i"/>
</dbReference>
<evidence type="ECO:0000313" key="1">
    <source>
        <dbReference type="EMBL" id="SAI84383.1"/>
    </source>
</evidence>
<dbReference type="AlphaFoldDB" id="A0A157SYY7"/>
<sequence>MFKRILVGFDGSKESLKALNLAHHFKSLAENLQKKYPRRILHRISSFHQKAKRIMEDFSRKVGC</sequence>
<accession>A0A157SYY7</accession>